<evidence type="ECO:0000256" key="3">
    <source>
        <dbReference type="ARBA" id="ARBA00022989"/>
    </source>
</evidence>
<evidence type="ECO:0000256" key="1">
    <source>
        <dbReference type="ARBA" id="ARBA00004167"/>
    </source>
</evidence>
<evidence type="ECO:0000256" key="2">
    <source>
        <dbReference type="ARBA" id="ARBA00022692"/>
    </source>
</evidence>
<dbReference type="Pfam" id="PF04357">
    <property type="entry name" value="TamB"/>
    <property type="match status" value="1"/>
</dbReference>
<gene>
    <name evidence="7" type="ORF">J0A67_11555</name>
</gene>
<dbReference type="Proteomes" id="UP000664698">
    <property type="component" value="Unassembled WGS sequence"/>
</dbReference>
<accession>A0ABS3BTA4</accession>
<keyword evidence="4" id="KW-0472">Membrane</keyword>
<dbReference type="InterPro" id="IPR007452">
    <property type="entry name" value="TamB_C"/>
</dbReference>
<evidence type="ECO:0000256" key="5">
    <source>
        <dbReference type="SAM" id="MobiDB-lite"/>
    </source>
</evidence>
<keyword evidence="3" id="KW-1133">Transmembrane helix</keyword>
<organism evidence="7 8">
    <name type="scientific">Algoriphagus aestuariicola</name>
    <dbReference type="NCBI Taxonomy" id="1852016"/>
    <lineage>
        <taxon>Bacteria</taxon>
        <taxon>Pseudomonadati</taxon>
        <taxon>Bacteroidota</taxon>
        <taxon>Cytophagia</taxon>
        <taxon>Cytophagales</taxon>
        <taxon>Cyclobacteriaceae</taxon>
        <taxon>Algoriphagus</taxon>
    </lineage>
</organism>
<name>A0ABS3BTA4_9BACT</name>
<comment type="caution">
    <text evidence="7">The sequence shown here is derived from an EMBL/GenBank/DDBJ whole genome shotgun (WGS) entry which is preliminary data.</text>
</comment>
<sequence length="1663" mass="183296">MVILIAGILFVRSPWGQEVIVGKAVSFVKEKTGTEIRIGRLFVTFSGNVFLEEFYLEDLQRDTLLYSRKLEAGVAIMPLLSTGAIHVTRLDWEGLTARVSRPDSSGKFNFDFLMEAFASDTAQASPADTAATSPLSLSIAPASLREVDLIYKDEVMGIDAALILGSLEVAVSDIDLENFNFGIDLVALKNTSGRYLQTKPFPPSEEEESESPMPSLRLDELLLSNIALDYQSEPDRMAAEAKIGLFIVELPEANLWDQVIHLAKAELKGSSLSYSDFSEKAESGDESSADTVAFVWPDWVVQADQLSVDATDIQYKSADIEARTGEFNPEAISIFGLKFDAKDITLEDEKATANLREFHFTEGSGFELAKFQFELDLDGRSTQISDLVVETNRSYLAGNASVDYASIADLVNRPEQSKIELQVEDTRLDVRDAYFFSPTLSQDTLVREIAKAPLMLDAEVDGTLENIRIQDLGLAWSETRLRMSGSIREPMDMERLRIDLPSISGRSTRSDIRRFVDEQALGIQLPEELNLQSDVRGSLDDMVAKVDLETSLGNINLAGNYQNRQTLAFDADLTVQELQLATLLNMPELDTASFRIKAVGSGTDVYSMDAELSSSFERLQLYGVDYSGLNLEGKLVDGAGDLRMWIKKEFLDFDLLTQLDLDSASSKIDLSLNLEGADFRELGLTAENSRAKLLLQANFEGNPEAFDLGVHLSEGNIFFKDRNYQTGLLDLAAHLRPDTTSVDISSKIINGYLRSNSSTSQLQTALADLFTHYLDSTAQRNYQGDSLRMNVDLQISSDPILTNVLVSGLEGFDSARVKVDFVQATDSLVAAIDFPYVNYAGTEIDSLHARINGTGKELDLELGFQNLTTGPIAMQKTQLTGVLDNSILLLDFVTHRGEDVLAHIPFEIGITGDSTQIRISPEDLTLNGESWDIPTTNRMNYATGELRFEDFELNNQNQSLRIENDVPGFSEKNIATEFSNFRLETLTGMLNPSDTLAGGALQGELVVENPFGATGLMGKINVDSLVVMDTPLGNLALEATAKSLGNYILALTLKDQGVDLGLNGSFVADEAGANIALDLDLNRIDMQKIASLSQGELTDGKGYLSGKVKVEGTTVDPVYEGEFRFSEASIIPTQLSTTYVLSDEILRIDNEGVYFDEFTIRDEEGNTFAVNGTVFTESFTNPSFDLQLDAENFMAINSTNDENELVFGKASLDADVSVQGDLALPVVRARLRIRDNTDLTVIIPESELDLVEREGVVNFVNRSDPNDILTRPLDETTSSFAGYEIHAALAVDPEASFKVVIDPSTGDNLTIAGDSELQMDINPNGRVTLTGAYEVNGGFYEMSLYNLISKKFDINPGSRITWNGDPMDATLDLRAIYAVETSAADLMSAQLSGSDSEIISQYQQRLSFLVYLNVKGDLLKPEITFALDMPESERGAFGGNVYSRVLQVNGQEDELNKQVFSLLVLDRFFPSTGSDGSSGGAEAIARNSASQLLSSQMNALSSKIFGEESGFSVGFDVDSYQDYQSGSAQNRTDLNINAQQRLFDDRLIVEVGSQVGLEGNSSQSQEQEANALLANISFEYLLTEDGRWRIRVFRKNQFESIIDGQLFVTGIGLILNREFNEFSELWRPPVKEEEEEALTKKEKRNRKKTAKEQEQKDNEDPDQ</sequence>
<comment type="subcellular location">
    <subcellularLocation>
        <location evidence="1">Membrane</location>
        <topology evidence="1">Single-pass membrane protein</topology>
    </subcellularLocation>
</comment>
<keyword evidence="8" id="KW-1185">Reference proteome</keyword>
<evidence type="ECO:0000313" key="8">
    <source>
        <dbReference type="Proteomes" id="UP000664698"/>
    </source>
</evidence>
<evidence type="ECO:0000313" key="7">
    <source>
        <dbReference type="EMBL" id="MBN7801501.1"/>
    </source>
</evidence>
<reference evidence="7 8" key="1">
    <citation type="submission" date="2021-03" db="EMBL/GenBank/DDBJ databases">
        <title>novel species isolated from a fishpond in China.</title>
        <authorList>
            <person name="Lu H."/>
            <person name="Cai Z."/>
        </authorList>
    </citation>
    <scope>NUCLEOTIDE SEQUENCE [LARGE SCALE GENOMIC DNA]</scope>
    <source>
        <strain evidence="7 8">JCM 31546</strain>
    </source>
</reference>
<evidence type="ECO:0000256" key="4">
    <source>
        <dbReference type="ARBA" id="ARBA00023136"/>
    </source>
</evidence>
<dbReference type="EMBL" id="JAFKCW010000002">
    <property type="protein sequence ID" value="MBN7801501.1"/>
    <property type="molecule type" value="Genomic_DNA"/>
</dbReference>
<feature type="domain" description="Translocation and assembly module TamB C-terminal" evidence="6">
    <location>
        <begin position="1158"/>
        <end position="1619"/>
    </location>
</feature>
<evidence type="ECO:0000259" key="6">
    <source>
        <dbReference type="Pfam" id="PF04357"/>
    </source>
</evidence>
<feature type="region of interest" description="Disordered" evidence="5">
    <location>
        <begin position="1630"/>
        <end position="1663"/>
    </location>
</feature>
<keyword evidence="2" id="KW-0812">Transmembrane</keyword>
<protein>
    <submittedName>
        <fullName evidence="7">Translocation/assembly module TamB domain-containing protein</fullName>
    </submittedName>
</protein>
<feature type="compositionally biased region" description="Basic and acidic residues" evidence="5">
    <location>
        <begin position="1650"/>
        <end position="1663"/>
    </location>
</feature>
<proteinExistence type="predicted"/>